<proteinExistence type="inferred from homology"/>
<name>A0ABZ2HF36_9RHOB</name>
<evidence type="ECO:0000313" key="4">
    <source>
        <dbReference type="Proteomes" id="UP001364156"/>
    </source>
</evidence>
<dbReference type="Proteomes" id="UP001364156">
    <property type="component" value="Chromosome"/>
</dbReference>
<protein>
    <submittedName>
        <fullName evidence="3">ArsC/Spx/MgsR family protein</fullName>
    </submittedName>
</protein>
<evidence type="ECO:0000313" key="3">
    <source>
        <dbReference type="EMBL" id="WWR45668.1"/>
    </source>
</evidence>
<accession>A0ABZ2HF36</accession>
<dbReference type="SUPFAM" id="SSF52833">
    <property type="entry name" value="Thioredoxin-like"/>
    <property type="match status" value="1"/>
</dbReference>
<reference evidence="3 4" key="1">
    <citation type="submission" date="2023-10" db="EMBL/GenBank/DDBJ databases">
        <title>Roseovarius strain S88 nov., isolated from a marine algae.</title>
        <authorList>
            <person name="Lee M.W."/>
            <person name="Lee J.K."/>
            <person name="Kim J.M."/>
            <person name="Choi D.G."/>
            <person name="Baek J.H."/>
            <person name="Bayburt H."/>
            <person name="Jung J.J."/>
            <person name="Han D.M."/>
            <person name="Jeon C.O."/>
        </authorList>
    </citation>
    <scope>NUCLEOTIDE SEQUENCE [LARGE SCALE GENOMIC DNA]</scope>
    <source>
        <strain evidence="3 4">S88</strain>
    </source>
</reference>
<dbReference type="EMBL" id="CP146069">
    <property type="protein sequence ID" value="WWR45668.1"/>
    <property type="molecule type" value="Genomic_DNA"/>
</dbReference>
<gene>
    <name evidence="3" type="ORF">RZ517_12815</name>
</gene>
<keyword evidence="4" id="KW-1185">Reference proteome</keyword>
<dbReference type="RefSeq" id="WP_338548587.1">
    <property type="nucleotide sequence ID" value="NZ_CP146069.1"/>
</dbReference>
<dbReference type="PROSITE" id="PS51353">
    <property type="entry name" value="ARSC"/>
    <property type="match status" value="1"/>
</dbReference>
<organism evidence="3 4">
    <name type="scientific">Roseovarius phycicola</name>
    <dbReference type="NCBI Taxonomy" id="3080976"/>
    <lineage>
        <taxon>Bacteria</taxon>
        <taxon>Pseudomonadati</taxon>
        <taxon>Pseudomonadota</taxon>
        <taxon>Alphaproteobacteria</taxon>
        <taxon>Rhodobacterales</taxon>
        <taxon>Roseobacteraceae</taxon>
        <taxon>Roseovarius</taxon>
    </lineage>
</organism>
<dbReference type="InterPro" id="IPR036249">
    <property type="entry name" value="Thioredoxin-like_sf"/>
</dbReference>
<dbReference type="PANTHER" id="PTHR30041">
    <property type="entry name" value="ARSENATE REDUCTASE"/>
    <property type="match status" value="1"/>
</dbReference>
<dbReference type="Pfam" id="PF03960">
    <property type="entry name" value="ArsC"/>
    <property type="match status" value="1"/>
</dbReference>
<dbReference type="Gene3D" id="3.40.30.10">
    <property type="entry name" value="Glutaredoxin"/>
    <property type="match status" value="1"/>
</dbReference>
<comment type="similarity">
    <text evidence="1 2">Belongs to the ArsC family.</text>
</comment>
<dbReference type="PANTHER" id="PTHR30041:SF8">
    <property type="entry name" value="PROTEIN YFFB"/>
    <property type="match status" value="1"/>
</dbReference>
<evidence type="ECO:0000256" key="2">
    <source>
        <dbReference type="PROSITE-ProRule" id="PRU01282"/>
    </source>
</evidence>
<evidence type="ECO:0000256" key="1">
    <source>
        <dbReference type="ARBA" id="ARBA00007198"/>
    </source>
</evidence>
<dbReference type="InterPro" id="IPR006660">
    <property type="entry name" value="Arsenate_reductase-like"/>
</dbReference>
<sequence>MILYGLKSCDTCRKALKSMPDAQFRDVREDGVPQGVLESAYAALGDALLNTRSTTWRALNEAERVDTPLSLIAKHPTLMKRPLIEKDGEFFLGWSKDVQAALV</sequence>